<evidence type="ECO:0000313" key="1">
    <source>
        <dbReference type="EMBL" id="MCI4376933.1"/>
    </source>
</evidence>
<dbReference type="Proteomes" id="UP000829447">
    <property type="component" value="Linkage Group LG4"/>
</dbReference>
<gene>
    <name evidence="1" type="ORF">PGIGA_G00197530</name>
</gene>
<sequence>MRSCSIPHCVQLLLILTFSTVPALAPTTVKVKLHQSADLTCKQRCPGLLKWIMDKQPDDILAQCDQTSCSSKEGYKISHDQYKNGDLSLTIMEADYSKRTIYACECSNEDICHVWLCIEPVMSSVQLKPGEDLILALPIPEPVEVIYNSSDTSGPRHELICTVVGGSLRCKDEYTLRVSLRYPNLTLAAVNVSDSGVYIVRDRKNNEDILVYSISVGDTSLVSDTDIKQTSVWLKILMLGLVVFLVGVAVLIIVYLKRTTTLADEFTTEMEPETVGVNGTFIFYMPLRSNS</sequence>
<comment type="caution">
    <text evidence="1">The sequence shown here is derived from an EMBL/GenBank/DDBJ whole genome shotgun (WGS) entry which is preliminary data.</text>
</comment>
<reference evidence="1 2" key="1">
    <citation type="journal article" date="2022" name="bioRxiv">
        <title>An ancient truncated duplication of the anti-Mullerian hormone receptor type 2 gene is a potential conserved master sex determinant in the Pangasiidae catfish family.</title>
        <authorList>
            <person name="Wen M."/>
            <person name="Pan Q."/>
            <person name="Jouanno E."/>
            <person name="Montfort J."/>
            <person name="Zahm M."/>
            <person name="Cabau C."/>
            <person name="Klopp C."/>
            <person name="Iampietro C."/>
            <person name="Roques C."/>
            <person name="Bouchez O."/>
            <person name="Castinel A."/>
            <person name="Donnadieu C."/>
            <person name="Parrinello H."/>
            <person name="Poncet C."/>
            <person name="Belmonte E."/>
            <person name="Gautier V."/>
            <person name="Avarre J.-C."/>
            <person name="Dugue R."/>
            <person name="Gustiano R."/>
            <person name="Ha T.T.T."/>
            <person name="Campet M."/>
            <person name="Sriphairoj K."/>
            <person name="Ribolli J."/>
            <person name="de Almeida F.L."/>
            <person name="Desvignes T."/>
            <person name="Postlethwait J.H."/>
            <person name="Bucao C.F."/>
            <person name="Robinson-Rechavi M."/>
            <person name="Bobe J."/>
            <person name="Herpin A."/>
            <person name="Guiguen Y."/>
        </authorList>
    </citation>
    <scope>NUCLEOTIDE SEQUENCE [LARGE SCALE GENOMIC DNA]</scope>
    <source>
        <strain evidence="1">YG-Dec2019</strain>
    </source>
</reference>
<keyword evidence="2" id="KW-1185">Reference proteome</keyword>
<evidence type="ECO:0000313" key="2">
    <source>
        <dbReference type="Proteomes" id="UP000829447"/>
    </source>
</evidence>
<proteinExistence type="predicted"/>
<dbReference type="EMBL" id="CM040457">
    <property type="protein sequence ID" value="MCI4376933.1"/>
    <property type="molecule type" value="Genomic_DNA"/>
</dbReference>
<protein>
    <submittedName>
        <fullName evidence="1">Uncharacterized protein</fullName>
    </submittedName>
</protein>
<accession>A0ACC5WCZ2</accession>
<name>A0ACC5WCZ2_PANGG</name>
<organism evidence="1 2">
    <name type="scientific">Pangasianodon gigas</name>
    <name type="common">Mekong giant catfish</name>
    <name type="synonym">Pangasius gigas</name>
    <dbReference type="NCBI Taxonomy" id="30993"/>
    <lineage>
        <taxon>Eukaryota</taxon>
        <taxon>Metazoa</taxon>
        <taxon>Chordata</taxon>
        <taxon>Craniata</taxon>
        <taxon>Vertebrata</taxon>
        <taxon>Euteleostomi</taxon>
        <taxon>Actinopterygii</taxon>
        <taxon>Neopterygii</taxon>
        <taxon>Teleostei</taxon>
        <taxon>Ostariophysi</taxon>
        <taxon>Siluriformes</taxon>
        <taxon>Pangasiidae</taxon>
        <taxon>Pangasianodon</taxon>
    </lineage>
</organism>